<evidence type="ECO:0000256" key="8">
    <source>
        <dbReference type="ARBA" id="ARBA00022840"/>
    </source>
</evidence>
<dbReference type="SUPFAM" id="SSF53748">
    <property type="entry name" value="Phosphoglycerate kinase"/>
    <property type="match status" value="1"/>
</dbReference>
<evidence type="ECO:0000256" key="9">
    <source>
        <dbReference type="ARBA" id="ARBA00023152"/>
    </source>
</evidence>
<proteinExistence type="inferred from homology"/>
<keyword evidence="8" id="KW-0067">ATP-binding</keyword>
<reference evidence="12 13" key="1">
    <citation type="submission" date="2019-05" db="EMBL/GenBank/DDBJ databases">
        <title>Streptomyces marianii sp. nov., a novel marine actinomycete from southern coast of India.</title>
        <authorList>
            <person name="Iniyan A.M."/>
            <person name="Wink J."/>
            <person name="Ramprasad E."/>
            <person name="Ramana C.V."/>
            <person name="Bunk B."/>
            <person name="Sproer C."/>
            <person name="Joseph F.-J.R.S."/>
            <person name="Vincent S.G.P."/>
        </authorList>
    </citation>
    <scope>NUCLEOTIDE SEQUENCE [LARGE SCALE GENOMIC DNA]</scope>
    <source>
        <strain evidence="12 13">ICN19</strain>
    </source>
</reference>
<evidence type="ECO:0000313" key="12">
    <source>
        <dbReference type="EMBL" id="TLQ46331.1"/>
    </source>
</evidence>
<dbReference type="UniPathway" id="UPA00109">
    <property type="reaction ID" value="UER00185"/>
</dbReference>
<dbReference type="AlphaFoldDB" id="A0A5R9E8C6"/>
<gene>
    <name evidence="12" type="ORF">FEF34_28110</name>
</gene>
<protein>
    <recommendedName>
        <fullName evidence="4 10">Phosphoglycerate kinase</fullName>
        <ecNumber evidence="3 10">2.7.2.3</ecNumber>
    </recommendedName>
</protein>
<dbReference type="InterPro" id="IPR036043">
    <property type="entry name" value="Phosphoglycerate_kinase_sf"/>
</dbReference>
<dbReference type="GO" id="GO:0005524">
    <property type="term" value="F:ATP binding"/>
    <property type="evidence" value="ECO:0007669"/>
    <property type="project" value="UniProtKB-KW"/>
</dbReference>
<dbReference type="InterPro" id="IPR001576">
    <property type="entry name" value="Phosphoglycerate_kinase"/>
</dbReference>
<name>A0A5R9E8C6_9ACTN</name>
<comment type="similarity">
    <text evidence="10">Belongs to the phosphoglycerate kinase family.</text>
</comment>
<dbReference type="InterPro" id="IPR015824">
    <property type="entry name" value="Phosphoglycerate_kinase_N"/>
</dbReference>
<evidence type="ECO:0000256" key="4">
    <source>
        <dbReference type="ARBA" id="ARBA00016471"/>
    </source>
</evidence>
<evidence type="ECO:0000256" key="5">
    <source>
        <dbReference type="ARBA" id="ARBA00022679"/>
    </source>
</evidence>
<dbReference type="PANTHER" id="PTHR11406">
    <property type="entry name" value="PHOSPHOGLYCERATE KINASE"/>
    <property type="match status" value="1"/>
</dbReference>
<evidence type="ECO:0000256" key="3">
    <source>
        <dbReference type="ARBA" id="ARBA00013061"/>
    </source>
</evidence>
<keyword evidence="5 10" id="KW-0808">Transferase</keyword>
<dbReference type="Proteomes" id="UP000305921">
    <property type="component" value="Unassembled WGS sequence"/>
</dbReference>
<evidence type="ECO:0000256" key="6">
    <source>
        <dbReference type="ARBA" id="ARBA00022741"/>
    </source>
</evidence>
<dbReference type="GO" id="GO:0005829">
    <property type="term" value="C:cytosol"/>
    <property type="evidence" value="ECO:0007669"/>
    <property type="project" value="TreeGrafter"/>
</dbReference>
<keyword evidence="6" id="KW-0547">Nucleotide-binding</keyword>
<dbReference type="EC" id="2.7.2.3" evidence="3 10"/>
<dbReference type="PANTHER" id="PTHR11406:SF23">
    <property type="entry name" value="PHOSPHOGLYCERATE KINASE 1, CHLOROPLASTIC-RELATED"/>
    <property type="match status" value="1"/>
</dbReference>
<evidence type="ECO:0000256" key="2">
    <source>
        <dbReference type="ARBA" id="ARBA00004838"/>
    </source>
</evidence>
<dbReference type="EMBL" id="VAWE01000001">
    <property type="protein sequence ID" value="TLQ46331.1"/>
    <property type="molecule type" value="Genomic_DNA"/>
</dbReference>
<feature type="region of interest" description="Disordered" evidence="11">
    <location>
        <begin position="398"/>
        <end position="418"/>
    </location>
</feature>
<dbReference type="RefSeq" id="WP_138055649.1">
    <property type="nucleotide sequence ID" value="NZ_VAWE01000001.1"/>
</dbReference>
<sequence length="418" mass="43008">MASDSGWTDPLGGVPLLSARQVTPGERWILSAGFNVDAALTSTGRIDSELADLRRLSDAGARVAVLSHQGSHRDGTATALGHVAGHLSRRLDRQVRYVPENASDAAVRAAEALAPGEIAVFGNTRHHAGEERNDPELARRFALLGNAVAVGGFSKAHRAHASNTGVLRLLPGCAARSLEQEIRFLAPWARPPQGAFRAAVLGGRKPEKTLVGLVHAMHTCDLVVPGGVVLNTVLRARGHDLGASDLGSKPDACLEAVRGVLDAPAKARLHVPRTVWVAPVDEGRIVGEARPVAVVDGVSAGHAVVDFDLEPWAAESLAGAGSAVLAGTPSRYLDGQTRSADAVLSALSRTSGAALLLGGDTVAELPWPGPVSTGGGSALQLLATGTCAVLDALRDNARGARDDGPAPAPDDVMDGVST</sequence>
<keyword evidence="7 10" id="KW-0418">Kinase</keyword>
<dbReference type="Gene3D" id="3.40.50.1260">
    <property type="entry name" value="Phosphoglycerate kinase, N-terminal domain"/>
    <property type="match status" value="2"/>
</dbReference>
<keyword evidence="9" id="KW-0324">Glycolysis</keyword>
<dbReference type="PRINTS" id="PR00477">
    <property type="entry name" value="PHGLYCKINASE"/>
</dbReference>
<evidence type="ECO:0000256" key="11">
    <source>
        <dbReference type="SAM" id="MobiDB-lite"/>
    </source>
</evidence>
<dbReference type="Pfam" id="PF00162">
    <property type="entry name" value="PGK"/>
    <property type="match status" value="1"/>
</dbReference>
<comment type="pathway">
    <text evidence="2">Carbohydrate degradation; glycolysis; pyruvate from D-glyceraldehyde 3-phosphate: step 2/5.</text>
</comment>
<evidence type="ECO:0000256" key="10">
    <source>
        <dbReference type="RuleBase" id="RU000532"/>
    </source>
</evidence>
<keyword evidence="13" id="KW-1185">Reference proteome</keyword>
<evidence type="ECO:0000313" key="13">
    <source>
        <dbReference type="Proteomes" id="UP000305921"/>
    </source>
</evidence>
<evidence type="ECO:0000256" key="1">
    <source>
        <dbReference type="ARBA" id="ARBA00000642"/>
    </source>
</evidence>
<comment type="catalytic activity">
    <reaction evidence="1 10">
        <text>(2R)-3-phosphoglycerate + ATP = (2R)-3-phospho-glyceroyl phosphate + ADP</text>
        <dbReference type="Rhea" id="RHEA:14801"/>
        <dbReference type="ChEBI" id="CHEBI:30616"/>
        <dbReference type="ChEBI" id="CHEBI:57604"/>
        <dbReference type="ChEBI" id="CHEBI:58272"/>
        <dbReference type="ChEBI" id="CHEBI:456216"/>
        <dbReference type="EC" id="2.7.2.3"/>
    </reaction>
</comment>
<dbReference type="GO" id="GO:0006096">
    <property type="term" value="P:glycolytic process"/>
    <property type="evidence" value="ECO:0007669"/>
    <property type="project" value="UniProtKB-UniPathway"/>
</dbReference>
<dbReference type="OrthoDB" id="6462883at2"/>
<dbReference type="GO" id="GO:0004618">
    <property type="term" value="F:phosphoglycerate kinase activity"/>
    <property type="evidence" value="ECO:0007669"/>
    <property type="project" value="UniProtKB-EC"/>
</dbReference>
<dbReference type="GO" id="GO:0006094">
    <property type="term" value="P:gluconeogenesis"/>
    <property type="evidence" value="ECO:0007669"/>
    <property type="project" value="TreeGrafter"/>
</dbReference>
<comment type="caution">
    <text evidence="12">The sequence shown here is derived from an EMBL/GenBank/DDBJ whole genome shotgun (WGS) entry which is preliminary data.</text>
</comment>
<accession>A0A5R9E8C6</accession>
<organism evidence="12 13">
    <name type="scientific">Streptomyces marianii</name>
    <dbReference type="NCBI Taxonomy" id="1817406"/>
    <lineage>
        <taxon>Bacteria</taxon>
        <taxon>Bacillati</taxon>
        <taxon>Actinomycetota</taxon>
        <taxon>Actinomycetes</taxon>
        <taxon>Kitasatosporales</taxon>
        <taxon>Streptomycetaceae</taxon>
        <taxon>Streptomyces</taxon>
    </lineage>
</organism>
<evidence type="ECO:0000256" key="7">
    <source>
        <dbReference type="ARBA" id="ARBA00022777"/>
    </source>
</evidence>
<dbReference type="GO" id="GO:0043531">
    <property type="term" value="F:ADP binding"/>
    <property type="evidence" value="ECO:0007669"/>
    <property type="project" value="TreeGrafter"/>
</dbReference>